<dbReference type="Proteomes" id="UP000734854">
    <property type="component" value="Unassembled WGS sequence"/>
</dbReference>
<feature type="compositionally biased region" description="Low complexity" evidence="1">
    <location>
        <begin position="1"/>
        <end position="19"/>
    </location>
</feature>
<evidence type="ECO:0000256" key="1">
    <source>
        <dbReference type="SAM" id="MobiDB-lite"/>
    </source>
</evidence>
<feature type="region of interest" description="Disordered" evidence="1">
    <location>
        <begin position="56"/>
        <end position="78"/>
    </location>
</feature>
<gene>
    <name evidence="2" type="ORF">ZIOFF_012868</name>
</gene>
<organism evidence="2 3">
    <name type="scientific">Zingiber officinale</name>
    <name type="common">Ginger</name>
    <name type="synonym">Amomum zingiber</name>
    <dbReference type="NCBI Taxonomy" id="94328"/>
    <lineage>
        <taxon>Eukaryota</taxon>
        <taxon>Viridiplantae</taxon>
        <taxon>Streptophyta</taxon>
        <taxon>Embryophyta</taxon>
        <taxon>Tracheophyta</taxon>
        <taxon>Spermatophyta</taxon>
        <taxon>Magnoliopsida</taxon>
        <taxon>Liliopsida</taxon>
        <taxon>Zingiberales</taxon>
        <taxon>Zingiberaceae</taxon>
        <taxon>Zingiber</taxon>
    </lineage>
</organism>
<evidence type="ECO:0000313" key="2">
    <source>
        <dbReference type="EMBL" id="KAG6530627.1"/>
    </source>
</evidence>
<dbReference type="EMBL" id="JACMSC010000003">
    <property type="protein sequence ID" value="KAG6530627.1"/>
    <property type="molecule type" value="Genomic_DNA"/>
</dbReference>
<sequence>MATRSVHSSSRGSVDSKSSAARLSGEGRRGSFSFPDGQVRTLRASSWVSRLNLKLPPLPPAAQPPIPDGRKLRTPFDHPGATLDVVTIDTDESRTRMSIPNLDSPFVARGYFDLLQRRLTFVPQSQSPLPPPPPQPPHRIVVDCGGNDLLNGFGPFQFRPSSALPRGEPGRLAGSYNGGGRVFVKDDYGEVSGRFPLFRKMAHLGEEFDREREVFGSGNGRKLEPLPPGKKSDNWNFLCPSRRKLDRRSRVSVSPFFNSAHLIDRSRGTRIGSTGILENRNRMRPPRNWDLPLPISFLPPSGVEHLPSCRGFERQFPIDPWRASTSGTGPCDAGGDGMASSVRTSHVRSCCLYLTAGMASSVRTSHGFHVLHQKTSANPLDTTVCADNPQKHASQWNMRRFKRTANFDDSLPLKFRKLGGDD</sequence>
<name>A0A8J5M0R3_ZINOF</name>
<feature type="compositionally biased region" description="Pro residues" evidence="1">
    <location>
        <begin position="56"/>
        <end position="67"/>
    </location>
</feature>
<keyword evidence="3" id="KW-1185">Reference proteome</keyword>
<comment type="caution">
    <text evidence="2">The sequence shown here is derived from an EMBL/GenBank/DDBJ whole genome shotgun (WGS) entry which is preliminary data.</text>
</comment>
<reference evidence="2 3" key="1">
    <citation type="submission" date="2020-08" db="EMBL/GenBank/DDBJ databases">
        <title>Plant Genome Project.</title>
        <authorList>
            <person name="Zhang R.-G."/>
        </authorList>
    </citation>
    <scope>NUCLEOTIDE SEQUENCE [LARGE SCALE GENOMIC DNA]</scope>
    <source>
        <tissue evidence="2">Rhizome</tissue>
    </source>
</reference>
<feature type="region of interest" description="Disordered" evidence="1">
    <location>
        <begin position="1"/>
        <end position="36"/>
    </location>
</feature>
<evidence type="ECO:0000313" key="3">
    <source>
        <dbReference type="Proteomes" id="UP000734854"/>
    </source>
</evidence>
<protein>
    <submittedName>
        <fullName evidence="2">Uncharacterized protein</fullName>
    </submittedName>
</protein>
<dbReference type="AlphaFoldDB" id="A0A8J5M0R3"/>
<accession>A0A8J5M0R3</accession>
<proteinExistence type="predicted"/>